<dbReference type="Proteomes" id="UP000054908">
    <property type="component" value="Unassembled WGS sequence"/>
</dbReference>
<dbReference type="GO" id="GO:0033758">
    <property type="term" value="F:clavaminate synthase activity"/>
    <property type="evidence" value="ECO:0007669"/>
    <property type="project" value="UniProtKB-EC"/>
</dbReference>
<dbReference type="STRING" id="466.Lmac_0611"/>
<dbReference type="EC" id="1.14.11.21" evidence="3"/>
<name>A0A0W0WDJ8_9GAMM</name>
<feature type="domain" description="TauD/TfdA-like" evidence="2">
    <location>
        <begin position="122"/>
        <end position="291"/>
    </location>
</feature>
<dbReference type="PATRIC" id="fig|466.6.peg.656"/>
<keyword evidence="1 3" id="KW-0560">Oxidoreductase</keyword>
<evidence type="ECO:0000313" key="3">
    <source>
        <dbReference type="EMBL" id="KTD30427.1"/>
    </source>
</evidence>
<dbReference type="InterPro" id="IPR003819">
    <property type="entry name" value="TauD/TfdA-like"/>
</dbReference>
<sequence length="332" mass="38364">MLRELTVNFRFTEQEKESITQQFLLLSINPYKFYPAFKQQVRWMVSHVPELCRFIAFMDEQRSLSTYESPFVFIENCPIDPTLPEFDNTDPVQDKHLKKKTFVAESFLQMYSDLAAQHPIAYLNVNDGDVFQDIFPKDSLKYSQSQKASGSIYFHKDFPNHFVRPDFVNILSLRSHEDNKIYTTFSSNKAILENLSTAIKEKLRCCEYHTPYDDITMNSTRVKLEEAANHPILSGNNHLRLFEKRTLGLNPEAQAALDELIAVTHQVKKRVLMKPGDFVSISNNLSLHGKEVVKVANEAEQLKRWSLKTVNVHSCAPHMKHFIIGTDYLVNG</sequence>
<gene>
    <name evidence="3" type="primary">cs2</name>
    <name evidence="3" type="ORF">Lmac_0611</name>
</gene>
<dbReference type="InterPro" id="IPR042098">
    <property type="entry name" value="TauD-like_sf"/>
</dbReference>
<accession>A0A0W0WDJ8</accession>
<evidence type="ECO:0000259" key="2">
    <source>
        <dbReference type="Pfam" id="PF02668"/>
    </source>
</evidence>
<dbReference type="SUPFAM" id="SSF51197">
    <property type="entry name" value="Clavaminate synthase-like"/>
    <property type="match status" value="1"/>
</dbReference>
<dbReference type="OrthoDB" id="480112at2"/>
<protein>
    <submittedName>
        <fullName evidence="3">Clavaminate synthase 2</fullName>
        <ecNumber evidence="3">1.14.11.21</ecNumber>
    </submittedName>
</protein>
<evidence type="ECO:0000256" key="1">
    <source>
        <dbReference type="ARBA" id="ARBA00023002"/>
    </source>
</evidence>
<dbReference type="RefSeq" id="WP_058451435.1">
    <property type="nucleotide sequence ID" value="NZ_CAAAIB010000007.1"/>
</dbReference>
<proteinExistence type="predicted"/>
<dbReference type="EMBL" id="LNYL01000016">
    <property type="protein sequence ID" value="KTD30427.1"/>
    <property type="molecule type" value="Genomic_DNA"/>
</dbReference>
<organism evidence="3 4">
    <name type="scientific">Legionella maceachernii</name>
    <dbReference type="NCBI Taxonomy" id="466"/>
    <lineage>
        <taxon>Bacteria</taxon>
        <taxon>Pseudomonadati</taxon>
        <taxon>Pseudomonadota</taxon>
        <taxon>Gammaproteobacteria</taxon>
        <taxon>Legionellales</taxon>
        <taxon>Legionellaceae</taxon>
        <taxon>Legionella</taxon>
    </lineage>
</organism>
<dbReference type="Pfam" id="PF02668">
    <property type="entry name" value="TauD"/>
    <property type="match status" value="1"/>
</dbReference>
<evidence type="ECO:0000313" key="4">
    <source>
        <dbReference type="Proteomes" id="UP000054908"/>
    </source>
</evidence>
<dbReference type="Gene3D" id="3.60.130.10">
    <property type="entry name" value="Clavaminate synthase-like"/>
    <property type="match status" value="1"/>
</dbReference>
<dbReference type="AlphaFoldDB" id="A0A0W0WDJ8"/>
<reference evidence="3 4" key="1">
    <citation type="submission" date="2015-11" db="EMBL/GenBank/DDBJ databases">
        <title>Genomic analysis of 38 Legionella species identifies large and diverse effector repertoires.</title>
        <authorList>
            <person name="Burstein D."/>
            <person name="Amaro F."/>
            <person name="Zusman T."/>
            <person name="Lifshitz Z."/>
            <person name="Cohen O."/>
            <person name="Gilbert J.A."/>
            <person name="Pupko T."/>
            <person name="Shuman H.A."/>
            <person name="Segal G."/>
        </authorList>
    </citation>
    <scope>NUCLEOTIDE SEQUENCE [LARGE SCALE GENOMIC DNA]</scope>
    <source>
        <strain evidence="3 4">PX-1-G2-E2</strain>
    </source>
</reference>
<keyword evidence="4" id="KW-1185">Reference proteome</keyword>
<comment type="caution">
    <text evidence="3">The sequence shown here is derived from an EMBL/GenBank/DDBJ whole genome shotgun (WGS) entry which is preliminary data.</text>
</comment>